<name>A0A239WV33_STRAI</name>
<keyword evidence="7" id="KW-0533">Nickel</keyword>
<reference evidence="9 10" key="1">
    <citation type="submission" date="2017-06" db="EMBL/GenBank/DDBJ databases">
        <authorList>
            <consortium name="Pathogen Informatics"/>
        </authorList>
    </citation>
    <scope>NUCLEOTIDE SEQUENCE [LARGE SCALE GENOMIC DNA]</scope>
    <source>
        <strain evidence="9 10">NCTC11291</strain>
    </source>
</reference>
<keyword evidence="7" id="KW-0170">Cobalt</keyword>
<accession>A0A239WV33</accession>
<proteinExistence type="predicted"/>
<comment type="cofactor">
    <cofactor evidence="1">
        <name>NAD(+)</name>
        <dbReference type="ChEBI" id="CHEBI:57540"/>
    </cofactor>
</comment>
<organism evidence="9 10">
    <name type="scientific">Streptococcus acidominimus</name>
    <dbReference type="NCBI Taxonomy" id="1326"/>
    <lineage>
        <taxon>Bacteria</taxon>
        <taxon>Bacillati</taxon>
        <taxon>Bacillota</taxon>
        <taxon>Bacilli</taxon>
        <taxon>Lactobacillales</taxon>
        <taxon>Streptococcaceae</taxon>
        <taxon>Streptococcus</taxon>
    </lineage>
</organism>
<keyword evidence="7" id="KW-0408">Iron</keyword>
<evidence type="ECO:0000256" key="6">
    <source>
        <dbReference type="ARBA" id="ARBA00023295"/>
    </source>
</evidence>
<evidence type="ECO:0000256" key="7">
    <source>
        <dbReference type="PIRSR" id="PIRSR601088-3"/>
    </source>
</evidence>
<evidence type="ECO:0000313" key="10">
    <source>
        <dbReference type="Proteomes" id="UP000215144"/>
    </source>
</evidence>
<evidence type="ECO:0000256" key="3">
    <source>
        <dbReference type="ARBA" id="ARBA00022801"/>
    </source>
</evidence>
<dbReference type="GO" id="GO:0046872">
    <property type="term" value="F:metal ion binding"/>
    <property type="evidence" value="ECO:0007669"/>
    <property type="project" value="UniProtKB-KW"/>
</dbReference>
<keyword evidence="2 7" id="KW-0479">Metal-binding</keyword>
<evidence type="ECO:0000256" key="4">
    <source>
        <dbReference type="ARBA" id="ARBA00023027"/>
    </source>
</evidence>
<dbReference type="GO" id="GO:0016616">
    <property type="term" value="F:oxidoreductase activity, acting on the CH-OH group of donors, NAD or NADP as acceptor"/>
    <property type="evidence" value="ECO:0007669"/>
    <property type="project" value="InterPro"/>
</dbReference>
<evidence type="ECO:0000256" key="5">
    <source>
        <dbReference type="ARBA" id="ARBA00023211"/>
    </source>
</evidence>
<dbReference type="Gene3D" id="3.90.110.10">
    <property type="entry name" value="Lactate dehydrogenase/glycoside hydrolase, family 4, C-terminal"/>
    <property type="match status" value="1"/>
</dbReference>
<keyword evidence="6 9" id="KW-0326">Glycosidase</keyword>
<gene>
    <name evidence="9" type="primary">chbF_2</name>
    <name evidence="9" type="ORF">SAMEA4504048_00727</name>
</gene>
<feature type="domain" description="Glycosyl hydrolase family 4 C-terminal" evidence="8">
    <location>
        <begin position="34"/>
        <end position="146"/>
    </location>
</feature>
<sequence>MGKDYWPVQYPIGQYKAGAKTLGLRDSDITLRHVGLNHFHFHKVWDKKGHNRTDEVIERFYGDLKAEDPDVVKNITDLDYPISFLRSLHLLPCDYHRYYFVEKEMLANAIQQYQEGHVRSAVVKEVEKELFDHYSQLKQEQDESASRNVSQFGNTFLRCFLM</sequence>
<dbReference type="KEGG" id="saco:SAME_00727"/>
<dbReference type="EMBL" id="LT906454">
    <property type="protein sequence ID" value="SNV37803.1"/>
    <property type="molecule type" value="Genomic_DNA"/>
</dbReference>
<evidence type="ECO:0000256" key="2">
    <source>
        <dbReference type="ARBA" id="ARBA00022723"/>
    </source>
</evidence>
<dbReference type="PANTHER" id="PTHR32092">
    <property type="entry name" value="6-PHOSPHO-BETA-GLUCOSIDASE-RELATED"/>
    <property type="match status" value="1"/>
</dbReference>
<evidence type="ECO:0000313" key="9">
    <source>
        <dbReference type="EMBL" id="SNV37803.1"/>
    </source>
</evidence>
<protein>
    <submittedName>
        <fullName evidence="9">Alpha-galactosidase/6-phospho-beta-glucosidase</fullName>
        <ecNumber evidence="9">3.2.1.86</ecNumber>
    </submittedName>
</protein>
<dbReference type="PANTHER" id="PTHR32092:SF5">
    <property type="entry name" value="6-PHOSPHO-BETA-GLUCOSIDASE"/>
    <property type="match status" value="1"/>
</dbReference>
<dbReference type="Pfam" id="PF11975">
    <property type="entry name" value="Glyco_hydro_4C"/>
    <property type="match status" value="1"/>
</dbReference>
<dbReference type="SUPFAM" id="SSF56327">
    <property type="entry name" value="LDH C-terminal domain-like"/>
    <property type="match status" value="1"/>
</dbReference>
<dbReference type="InterPro" id="IPR022616">
    <property type="entry name" value="Glyco_hydro_4_C"/>
</dbReference>
<feature type="binding site" evidence="7">
    <location>
        <position position="38"/>
    </location>
    <ligand>
        <name>Mn(2+)</name>
        <dbReference type="ChEBI" id="CHEBI:29035"/>
    </ligand>
</feature>
<dbReference type="GO" id="GO:0008706">
    <property type="term" value="F:6-phospho-beta-glucosidase activity"/>
    <property type="evidence" value="ECO:0007669"/>
    <property type="project" value="UniProtKB-EC"/>
</dbReference>
<dbReference type="InterPro" id="IPR001088">
    <property type="entry name" value="Glyco_hydro_4"/>
</dbReference>
<dbReference type="InterPro" id="IPR015955">
    <property type="entry name" value="Lactate_DH/Glyco_Ohase_4_C"/>
</dbReference>
<dbReference type="Proteomes" id="UP000215144">
    <property type="component" value="Chromosome 1"/>
</dbReference>
<dbReference type="AlphaFoldDB" id="A0A239WV33"/>
<keyword evidence="5 7" id="KW-0464">Manganese</keyword>
<dbReference type="EC" id="3.2.1.86" evidence="9"/>
<keyword evidence="3 9" id="KW-0378">Hydrolase</keyword>
<dbReference type="GO" id="GO:0005975">
    <property type="term" value="P:carbohydrate metabolic process"/>
    <property type="evidence" value="ECO:0007669"/>
    <property type="project" value="InterPro"/>
</dbReference>
<evidence type="ECO:0000259" key="8">
    <source>
        <dbReference type="Pfam" id="PF11975"/>
    </source>
</evidence>
<keyword evidence="4" id="KW-0520">NAD</keyword>
<evidence type="ECO:0000256" key="1">
    <source>
        <dbReference type="ARBA" id="ARBA00001911"/>
    </source>
</evidence>